<gene>
    <name evidence="2" type="ORF">EV207_101304</name>
</gene>
<dbReference type="RefSeq" id="WP_132742874.1">
    <property type="nucleotide sequence ID" value="NZ_SLXK01000001.1"/>
</dbReference>
<keyword evidence="1" id="KW-0812">Transmembrane</keyword>
<dbReference type="Pfam" id="PF14141">
    <property type="entry name" value="YqzM"/>
    <property type="match status" value="1"/>
</dbReference>
<proteinExistence type="predicted"/>
<dbReference type="EMBL" id="SLXK01000001">
    <property type="protein sequence ID" value="TCP32325.1"/>
    <property type="molecule type" value="Genomic_DNA"/>
</dbReference>
<dbReference type="AlphaFoldDB" id="A0A4R2PEG6"/>
<dbReference type="Proteomes" id="UP000295416">
    <property type="component" value="Unassembled WGS sequence"/>
</dbReference>
<keyword evidence="1" id="KW-0472">Membrane</keyword>
<reference evidence="2 3" key="1">
    <citation type="submission" date="2019-03" db="EMBL/GenBank/DDBJ databases">
        <title>Genomic Encyclopedia of Type Strains, Phase IV (KMG-IV): sequencing the most valuable type-strain genomes for metagenomic binning, comparative biology and taxonomic classification.</title>
        <authorList>
            <person name="Goeker M."/>
        </authorList>
    </citation>
    <scope>NUCLEOTIDE SEQUENCE [LARGE SCALE GENOMIC DNA]</scope>
    <source>
        <strain evidence="2 3">DSM 19377</strain>
    </source>
</reference>
<evidence type="ECO:0000256" key="1">
    <source>
        <dbReference type="SAM" id="Phobius"/>
    </source>
</evidence>
<sequence length="44" mass="5009">MNDFEKDVQSKGNDFVDALKGFNYSFGFFAIIFIIGIVIQQIMS</sequence>
<dbReference type="InterPro" id="IPR025416">
    <property type="entry name" value="YqzM"/>
</dbReference>
<comment type="caution">
    <text evidence="2">The sequence shown here is derived from an EMBL/GenBank/DDBJ whole genome shotgun (WGS) entry which is preliminary data.</text>
</comment>
<organism evidence="2 3">
    <name type="scientific">Scopulibacillus darangshiensis</name>
    <dbReference type="NCBI Taxonomy" id="442528"/>
    <lineage>
        <taxon>Bacteria</taxon>
        <taxon>Bacillati</taxon>
        <taxon>Bacillota</taxon>
        <taxon>Bacilli</taxon>
        <taxon>Bacillales</taxon>
        <taxon>Sporolactobacillaceae</taxon>
        <taxon>Scopulibacillus</taxon>
    </lineage>
</organism>
<protein>
    <submittedName>
        <fullName evidence="2">YqzM-like protein</fullName>
    </submittedName>
</protein>
<feature type="transmembrane region" description="Helical" evidence="1">
    <location>
        <begin position="21"/>
        <end position="43"/>
    </location>
</feature>
<name>A0A4R2PEG6_9BACL</name>
<evidence type="ECO:0000313" key="2">
    <source>
        <dbReference type="EMBL" id="TCP32325.1"/>
    </source>
</evidence>
<keyword evidence="3" id="KW-1185">Reference proteome</keyword>
<keyword evidence="1" id="KW-1133">Transmembrane helix</keyword>
<evidence type="ECO:0000313" key="3">
    <source>
        <dbReference type="Proteomes" id="UP000295416"/>
    </source>
</evidence>
<accession>A0A4R2PEG6</accession>